<proteinExistence type="predicted"/>
<dbReference type="InterPro" id="IPR036388">
    <property type="entry name" value="WH-like_DNA-bd_sf"/>
</dbReference>
<evidence type="ECO:0000313" key="2">
    <source>
        <dbReference type="EMBL" id="GAG54106.1"/>
    </source>
</evidence>
<sequence>KGGKIFIGISNFGKALGVEIGKNTVERLVNQITQNTDPKVHPHITVEKIDEKQIIIIKIKESSDHLFLAFGRPYKRVGKSTLRMCKDEYERLILEKHKDKLYFDSQICKEATLGDIDKEKIKWFLKKAKAERNLNIDYSTSSVEALKRLNLLIDNKPTNAAILMFGKNPQRYFIQSEIRCARFKGIKAVKPFIDMKVIDGSIYEQIDQAEKFILFNIKKAAWIEPGKIERQEKWEYPLDAIREAIINAIAHRDYYSPANVHISIFDDRVEIWNPGKLPPPLTLKDLKEKHKSIPVNPSLANLLFLIKYIERWGTGTNDIIKWCREEDLPEPIFKEITGGFAVVLRKFQIPENLESLELNERQKKAIEYLKIHKKITRKIYIEINNISPRQANKDLNDLLEKRLIKKQGKGR</sequence>
<dbReference type="InterPro" id="IPR007421">
    <property type="entry name" value="Schlafen_AlbA_2_dom"/>
</dbReference>
<dbReference type="PANTHER" id="PTHR30595:SF6">
    <property type="entry name" value="SCHLAFEN ALBA-2 DOMAIN-CONTAINING PROTEIN"/>
    <property type="match status" value="1"/>
</dbReference>
<reference evidence="2" key="1">
    <citation type="journal article" date="2014" name="Front. Microbiol.">
        <title>High frequency of phylogenetically diverse reductive dehalogenase-homologous genes in deep subseafloor sedimentary metagenomes.</title>
        <authorList>
            <person name="Kawai M."/>
            <person name="Futagami T."/>
            <person name="Toyoda A."/>
            <person name="Takaki Y."/>
            <person name="Nishi S."/>
            <person name="Hori S."/>
            <person name="Arai W."/>
            <person name="Tsubouchi T."/>
            <person name="Morono Y."/>
            <person name="Uchiyama I."/>
            <person name="Ito T."/>
            <person name="Fujiyama A."/>
            <person name="Inagaki F."/>
            <person name="Takami H."/>
        </authorList>
    </citation>
    <scope>NUCLEOTIDE SEQUENCE</scope>
    <source>
        <strain evidence="2">Expedition CK06-06</strain>
    </source>
</reference>
<accession>X1A1C9</accession>
<feature type="domain" description="Schlafen AlbA-2" evidence="1">
    <location>
        <begin position="1"/>
        <end position="84"/>
    </location>
</feature>
<feature type="non-terminal residue" evidence="2">
    <location>
        <position position="1"/>
    </location>
</feature>
<dbReference type="Pfam" id="PF13749">
    <property type="entry name" value="HATPase_c_4"/>
    <property type="match status" value="1"/>
</dbReference>
<feature type="non-terminal residue" evidence="2">
    <location>
        <position position="411"/>
    </location>
</feature>
<protein>
    <recommendedName>
        <fullName evidence="1">Schlafen AlbA-2 domain-containing protein</fullName>
    </recommendedName>
</protein>
<comment type="caution">
    <text evidence="2">The sequence shown here is derived from an EMBL/GenBank/DDBJ whole genome shotgun (WGS) entry which is preliminary data.</text>
</comment>
<evidence type="ECO:0000259" key="1">
    <source>
        <dbReference type="Pfam" id="PF04326"/>
    </source>
</evidence>
<gene>
    <name evidence="2" type="ORF">S01H4_18963</name>
</gene>
<dbReference type="PANTHER" id="PTHR30595">
    <property type="entry name" value="GLPR-RELATED TRANSCRIPTIONAL REPRESSOR"/>
    <property type="match status" value="1"/>
</dbReference>
<organism evidence="2">
    <name type="scientific">marine sediment metagenome</name>
    <dbReference type="NCBI Taxonomy" id="412755"/>
    <lineage>
        <taxon>unclassified sequences</taxon>
        <taxon>metagenomes</taxon>
        <taxon>ecological metagenomes</taxon>
    </lineage>
</organism>
<dbReference type="Gene3D" id="1.10.10.10">
    <property type="entry name" value="Winged helix-like DNA-binding domain superfamily/Winged helix DNA-binding domain"/>
    <property type="match status" value="1"/>
</dbReference>
<name>X1A1C9_9ZZZZ</name>
<dbReference type="Gene3D" id="3.30.565.60">
    <property type="match status" value="1"/>
</dbReference>
<dbReference type="InterPro" id="IPR038461">
    <property type="entry name" value="Schlafen_AlbA_2_dom_sf"/>
</dbReference>
<dbReference type="InterPro" id="IPR038475">
    <property type="entry name" value="RecG_C_sf"/>
</dbReference>
<dbReference type="AlphaFoldDB" id="X1A1C9"/>
<dbReference type="Gene3D" id="3.30.950.30">
    <property type="entry name" value="Schlafen, AAA domain"/>
    <property type="match status" value="1"/>
</dbReference>
<dbReference type="EMBL" id="BART01008430">
    <property type="protein sequence ID" value="GAG54106.1"/>
    <property type="molecule type" value="Genomic_DNA"/>
</dbReference>
<dbReference type="Pfam" id="PF04326">
    <property type="entry name" value="SLFN_AlbA_2"/>
    <property type="match status" value="1"/>
</dbReference>